<feature type="region of interest" description="Disordered" evidence="1">
    <location>
        <begin position="182"/>
        <end position="205"/>
    </location>
</feature>
<organism evidence="2">
    <name type="scientific">marine sediment metagenome</name>
    <dbReference type="NCBI Taxonomy" id="412755"/>
    <lineage>
        <taxon>unclassified sequences</taxon>
        <taxon>metagenomes</taxon>
        <taxon>ecological metagenomes</taxon>
    </lineage>
</organism>
<protein>
    <submittedName>
        <fullName evidence="2">Uncharacterized protein</fullName>
    </submittedName>
</protein>
<comment type="caution">
    <text evidence="2">The sequence shown here is derived from an EMBL/GenBank/DDBJ whole genome shotgun (WGS) entry which is preliminary data.</text>
</comment>
<feature type="non-terminal residue" evidence="2">
    <location>
        <position position="1"/>
    </location>
</feature>
<evidence type="ECO:0000256" key="1">
    <source>
        <dbReference type="SAM" id="MobiDB-lite"/>
    </source>
</evidence>
<reference evidence="2" key="1">
    <citation type="journal article" date="2015" name="Nature">
        <title>Complex archaea that bridge the gap between prokaryotes and eukaryotes.</title>
        <authorList>
            <person name="Spang A."/>
            <person name="Saw J.H."/>
            <person name="Jorgensen S.L."/>
            <person name="Zaremba-Niedzwiedzka K."/>
            <person name="Martijn J."/>
            <person name="Lind A.E."/>
            <person name="van Eijk R."/>
            <person name="Schleper C."/>
            <person name="Guy L."/>
            <person name="Ettema T.J."/>
        </authorList>
    </citation>
    <scope>NUCLEOTIDE SEQUENCE</scope>
</reference>
<evidence type="ECO:0000313" key="2">
    <source>
        <dbReference type="EMBL" id="KKL70969.1"/>
    </source>
</evidence>
<dbReference type="AlphaFoldDB" id="A0A0F9EAH8"/>
<name>A0A0F9EAH8_9ZZZZ</name>
<proteinExistence type="predicted"/>
<gene>
    <name evidence="2" type="ORF">LCGC14_2099560</name>
</gene>
<dbReference type="EMBL" id="LAZR01025733">
    <property type="protein sequence ID" value="KKL70969.1"/>
    <property type="molecule type" value="Genomic_DNA"/>
</dbReference>
<sequence length="205" mass="23426">RRVYLLFRSFHEKSLTIFNEAKLDYEHSSKSLDDKAIFVQKGSAVLTGYVVNKFIRLAMAALLYRERKSIVKIGEEFLTSWMAMFPVFGKVLEITIKKFIDTLAGEKTSYIGEALESFPIRVVNMTLKAPPDMAEAMAHLLKDETKEAEEAFMRGTGRLAENVGMLYGYPVPRAKRLGAWLEEEEEESTGRRDPTRRAPKKRGPR</sequence>
<accession>A0A0F9EAH8</accession>